<organism evidence="1 2">
    <name type="scientific">Ectobacillus funiculus</name>
    <dbReference type="NCBI Taxonomy" id="137993"/>
    <lineage>
        <taxon>Bacteria</taxon>
        <taxon>Bacillati</taxon>
        <taxon>Bacillota</taxon>
        <taxon>Bacilli</taxon>
        <taxon>Bacillales</taxon>
        <taxon>Bacillaceae</taxon>
        <taxon>Ectobacillus</taxon>
    </lineage>
</organism>
<proteinExistence type="predicted"/>
<dbReference type="EMBL" id="JBHMAF010000046">
    <property type="protein sequence ID" value="MFB9758899.1"/>
    <property type="molecule type" value="Genomic_DNA"/>
</dbReference>
<sequence length="203" mass="24064">MEKDFLNIWMEFDEKRRKREEEPAIRQGEELEELVQMRASYINDLIHALSKNYEVLLAITNVLEDARRFCTGESEMYPFMAYMQDLVEQTPNFTSTFYPLVNQARSLLIQKADVTLLRCVKQTMDLEKAAIELGDRALHYIGLFEQLVLEGDDTVILAFVGDTCRLYFELKDMNETLLHRAKRYEELNRIYMTNKVIDYNRHQ</sequence>
<dbReference type="Proteomes" id="UP001589609">
    <property type="component" value="Unassembled WGS sequence"/>
</dbReference>
<gene>
    <name evidence="1" type="ORF">ACFFMS_10510</name>
</gene>
<comment type="caution">
    <text evidence="1">The sequence shown here is derived from an EMBL/GenBank/DDBJ whole genome shotgun (WGS) entry which is preliminary data.</text>
</comment>
<evidence type="ECO:0000313" key="1">
    <source>
        <dbReference type="EMBL" id="MFB9758899.1"/>
    </source>
</evidence>
<name>A0ABV5WE63_9BACI</name>
<accession>A0ABV5WE63</accession>
<reference evidence="1 2" key="1">
    <citation type="submission" date="2024-09" db="EMBL/GenBank/DDBJ databases">
        <authorList>
            <person name="Sun Q."/>
            <person name="Mori K."/>
        </authorList>
    </citation>
    <scope>NUCLEOTIDE SEQUENCE [LARGE SCALE GENOMIC DNA]</scope>
    <source>
        <strain evidence="1 2">JCM 11201</strain>
    </source>
</reference>
<keyword evidence="2" id="KW-1185">Reference proteome</keyword>
<dbReference type="RefSeq" id="WP_129731312.1">
    <property type="nucleotide sequence ID" value="NZ_JBHMAF010000046.1"/>
</dbReference>
<protein>
    <submittedName>
        <fullName evidence="1">Uncharacterized protein</fullName>
    </submittedName>
</protein>
<evidence type="ECO:0000313" key="2">
    <source>
        <dbReference type="Proteomes" id="UP001589609"/>
    </source>
</evidence>